<evidence type="ECO:0000313" key="3">
    <source>
        <dbReference type="Proteomes" id="UP000054564"/>
    </source>
</evidence>
<organism evidence="2 3">
    <name type="scientific">Puccinia striiformis f. sp. tritici PST-78</name>
    <dbReference type="NCBI Taxonomy" id="1165861"/>
    <lineage>
        <taxon>Eukaryota</taxon>
        <taxon>Fungi</taxon>
        <taxon>Dikarya</taxon>
        <taxon>Basidiomycota</taxon>
        <taxon>Pucciniomycotina</taxon>
        <taxon>Pucciniomycetes</taxon>
        <taxon>Pucciniales</taxon>
        <taxon>Pucciniaceae</taxon>
        <taxon>Puccinia</taxon>
    </lineage>
</organism>
<dbReference type="AlphaFoldDB" id="A0A0L0VMJ0"/>
<protein>
    <submittedName>
        <fullName evidence="2">Uncharacterized protein</fullName>
    </submittedName>
</protein>
<dbReference type="EMBL" id="AJIL01000037">
    <property type="protein sequence ID" value="KNF00456.1"/>
    <property type="molecule type" value="Genomic_DNA"/>
</dbReference>
<feature type="signal peptide" evidence="1">
    <location>
        <begin position="1"/>
        <end position="21"/>
    </location>
</feature>
<comment type="caution">
    <text evidence="2">The sequence shown here is derived from an EMBL/GenBank/DDBJ whole genome shotgun (WGS) entry which is preliminary data.</text>
</comment>
<evidence type="ECO:0000313" key="2">
    <source>
        <dbReference type="EMBL" id="KNF00456.1"/>
    </source>
</evidence>
<accession>A0A0L0VMJ0</accession>
<dbReference type="Proteomes" id="UP000054564">
    <property type="component" value="Unassembled WGS sequence"/>
</dbReference>
<keyword evidence="3" id="KW-1185">Reference proteome</keyword>
<gene>
    <name evidence="2" type="ORF">PSTG_06387</name>
</gene>
<sequence>MLKQLVFLSFWYLSVSSGVGAYPMHGAQNVDGPVESAFHLDVPVSTRESHGIGEIRSPGEKPDGLVDHGLIVSDQAHPIIPVSLDHPTEGDTRLQNILFKVQDSMHPQSVWAAFKEGSTNGRKLDSLFGGVYKLRNKHEEVAKHFATGQGSKMQTTARMAILDEAEERIRVLQQLKLFEMEAITPNLANRQLMEALFPSDPTTAKRLNLNSVDLSSKEESHKLAISHLEEVKKLLVPHTYNPKLGDKFIEPPGEKEVRQYWFYTIDFLLDNNFITEQDVRKEFQEERIAEQTVMYCFYEYVREFRNELWSGLRYFTDHWYIANVRSSSFKVLGFKEKRIIDFSFLVKKLRIFGARFNHSVYPIQELDQFLEAFQIEKYLKNLDYFDKPKDVKSIHKEDIYNQFKEDVKKLISLMDKSFVASAVPENLGLSLTISEILNFIENELYAGLVKEAASELLGDEEKVKQVEDKAQLILNYFEFEKIRALPMPAAYGPIRFTMQDKNEKLQNVFAIFKQVANRILDRQNGWSRQIEQLIPLEWAMRHLARKLEQPTHLKEETRDLSPKSNMERCEELFSKYGHNLGVPSRVADLLEFRSKKSL</sequence>
<evidence type="ECO:0000256" key="1">
    <source>
        <dbReference type="SAM" id="SignalP"/>
    </source>
</evidence>
<reference evidence="3" key="1">
    <citation type="submission" date="2014-03" db="EMBL/GenBank/DDBJ databases">
        <title>The Genome Sequence of Puccinia striiformis f. sp. tritici PST-78.</title>
        <authorList>
            <consortium name="The Broad Institute Genome Sequencing Platform"/>
            <person name="Cuomo C."/>
            <person name="Hulbert S."/>
            <person name="Chen X."/>
            <person name="Walker B."/>
            <person name="Young S.K."/>
            <person name="Zeng Q."/>
            <person name="Gargeya S."/>
            <person name="Fitzgerald M."/>
            <person name="Haas B."/>
            <person name="Abouelleil A."/>
            <person name="Alvarado L."/>
            <person name="Arachchi H.M."/>
            <person name="Berlin A.M."/>
            <person name="Chapman S.B."/>
            <person name="Goldberg J."/>
            <person name="Griggs A."/>
            <person name="Gujja S."/>
            <person name="Hansen M."/>
            <person name="Howarth C."/>
            <person name="Imamovic A."/>
            <person name="Larimer J."/>
            <person name="McCowan C."/>
            <person name="Montmayeur A."/>
            <person name="Murphy C."/>
            <person name="Neiman D."/>
            <person name="Pearson M."/>
            <person name="Priest M."/>
            <person name="Roberts A."/>
            <person name="Saif S."/>
            <person name="Shea T."/>
            <person name="Sisk P."/>
            <person name="Sykes S."/>
            <person name="Wortman J."/>
            <person name="Nusbaum C."/>
            <person name="Birren B."/>
        </authorList>
    </citation>
    <scope>NUCLEOTIDE SEQUENCE [LARGE SCALE GENOMIC DNA]</scope>
    <source>
        <strain evidence="3">race PST-78</strain>
    </source>
</reference>
<proteinExistence type="predicted"/>
<feature type="chain" id="PRO_5005550547" evidence="1">
    <location>
        <begin position="22"/>
        <end position="598"/>
    </location>
</feature>
<name>A0A0L0VMJ0_9BASI</name>
<keyword evidence="1" id="KW-0732">Signal</keyword>